<comment type="caution">
    <text evidence="5">The sequence shown here is derived from an EMBL/GenBank/DDBJ whole genome shotgun (WGS) entry which is preliminary data.</text>
</comment>
<dbReference type="AlphaFoldDB" id="A0A392RM21"/>
<dbReference type="Gene3D" id="1.20.5.4130">
    <property type="match status" value="1"/>
</dbReference>
<evidence type="ECO:0000313" key="6">
    <source>
        <dbReference type="Proteomes" id="UP000265520"/>
    </source>
</evidence>
<evidence type="ECO:0000256" key="3">
    <source>
        <dbReference type="ARBA" id="ARBA00022821"/>
    </source>
</evidence>
<proteinExistence type="predicted"/>
<dbReference type="EMBL" id="LXQA010247201">
    <property type="protein sequence ID" value="MCI37681.1"/>
    <property type="molecule type" value="Genomic_DNA"/>
</dbReference>
<dbReference type="InterPro" id="IPR041118">
    <property type="entry name" value="Rx_N"/>
</dbReference>
<dbReference type="Proteomes" id="UP000265520">
    <property type="component" value="Unassembled WGS sequence"/>
</dbReference>
<keyword evidence="6" id="KW-1185">Reference proteome</keyword>
<evidence type="ECO:0000313" key="5">
    <source>
        <dbReference type="EMBL" id="MCI37681.1"/>
    </source>
</evidence>
<evidence type="ECO:0000256" key="2">
    <source>
        <dbReference type="ARBA" id="ARBA00022741"/>
    </source>
</evidence>
<keyword evidence="3" id="KW-0611">Plant defense</keyword>
<organism evidence="5 6">
    <name type="scientific">Trifolium medium</name>
    <dbReference type="NCBI Taxonomy" id="97028"/>
    <lineage>
        <taxon>Eukaryota</taxon>
        <taxon>Viridiplantae</taxon>
        <taxon>Streptophyta</taxon>
        <taxon>Embryophyta</taxon>
        <taxon>Tracheophyta</taxon>
        <taxon>Spermatophyta</taxon>
        <taxon>Magnoliopsida</taxon>
        <taxon>eudicotyledons</taxon>
        <taxon>Gunneridae</taxon>
        <taxon>Pentapetalae</taxon>
        <taxon>rosids</taxon>
        <taxon>fabids</taxon>
        <taxon>Fabales</taxon>
        <taxon>Fabaceae</taxon>
        <taxon>Papilionoideae</taxon>
        <taxon>50 kb inversion clade</taxon>
        <taxon>NPAAA clade</taxon>
        <taxon>Hologalegina</taxon>
        <taxon>IRL clade</taxon>
        <taxon>Trifolieae</taxon>
        <taxon>Trifolium</taxon>
    </lineage>
</organism>
<dbReference type="GO" id="GO:0006952">
    <property type="term" value="P:defense response"/>
    <property type="evidence" value="ECO:0007669"/>
    <property type="project" value="UniProtKB-KW"/>
</dbReference>
<protein>
    <submittedName>
        <fullName evidence="5">Disease resistance protein</fullName>
    </submittedName>
</protein>
<accession>A0A392RM21</accession>
<feature type="domain" description="Disease resistance N-terminal" evidence="4">
    <location>
        <begin position="2"/>
        <end position="70"/>
    </location>
</feature>
<evidence type="ECO:0000259" key="4">
    <source>
        <dbReference type="Pfam" id="PF18052"/>
    </source>
</evidence>
<name>A0A392RM21_9FABA</name>
<feature type="non-terminal residue" evidence="5">
    <location>
        <position position="1"/>
    </location>
</feature>
<dbReference type="Pfam" id="PF18052">
    <property type="entry name" value="Rx_N"/>
    <property type="match status" value="1"/>
</dbReference>
<keyword evidence="2" id="KW-0547">Nucleotide-binding</keyword>
<sequence length="81" mass="9349">YEEASRAYGVYEDLAQFKDTLAIVRGLLLDAEEEKNQQHAMREWLRQIQSICSDAEDILDGFELQDKRKQIVEASGGTRMK</sequence>
<reference evidence="5 6" key="1">
    <citation type="journal article" date="2018" name="Front. Plant Sci.">
        <title>Red Clover (Trifolium pratense) and Zigzag Clover (T. medium) - A Picture of Genomic Similarities and Differences.</title>
        <authorList>
            <person name="Dluhosova J."/>
            <person name="Istvanek J."/>
            <person name="Nedelnik J."/>
            <person name="Repkova J."/>
        </authorList>
    </citation>
    <scope>NUCLEOTIDE SEQUENCE [LARGE SCALE GENOMIC DNA]</scope>
    <source>
        <strain evidence="6">cv. 10/8</strain>
        <tissue evidence="5">Leaf</tissue>
    </source>
</reference>
<dbReference type="GO" id="GO:0000166">
    <property type="term" value="F:nucleotide binding"/>
    <property type="evidence" value="ECO:0007669"/>
    <property type="project" value="UniProtKB-KW"/>
</dbReference>
<evidence type="ECO:0000256" key="1">
    <source>
        <dbReference type="ARBA" id="ARBA00022737"/>
    </source>
</evidence>
<keyword evidence="1" id="KW-0677">Repeat</keyword>
<feature type="non-terminal residue" evidence="5">
    <location>
        <position position="81"/>
    </location>
</feature>